<dbReference type="Gene3D" id="3.40.30.10">
    <property type="entry name" value="Glutaredoxin"/>
    <property type="match status" value="1"/>
</dbReference>
<evidence type="ECO:0000256" key="2">
    <source>
        <dbReference type="ARBA" id="ARBA00011245"/>
    </source>
</evidence>
<dbReference type="PIRSF" id="PIRSF000239">
    <property type="entry name" value="AHPC"/>
    <property type="match status" value="1"/>
</dbReference>
<evidence type="ECO:0000256" key="10">
    <source>
        <dbReference type="ARBA" id="ARBA00038489"/>
    </source>
</evidence>
<dbReference type="RefSeq" id="WP_072604310.1">
    <property type="nucleotide sequence ID" value="NZ_CP018171.1"/>
</dbReference>
<dbReference type="KEGG" id="meso:BSQ44_11810"/>
<dbReference type="GO" id="GO:0008379">
    <property type="term" value="F:thioredoxin peroxidase activity"/>
    <property type="evidence" value="ECO:0007669"/>
    <property type="project" value="TreeGrafter"/>
</dbReference>
<evidence type="ECO:0000256" key="7">
    <source>
        <dbReference type="ARBA" id="ARBA00023157"/>
    </source>
</evidence>
<comment type="catalytic activity">
    <reaction evidence="12">
        <text>a hydroperoxide + [thioredoxin]-dithiol = an alcohol + [thioredoxin]-disulfide + H2O</text>
        <dbReference type="Rhea" id="RHEA:62620"/>
        <dbReference type="Rhea" id="RHEA-COMP:10698"/>
        <dbReference type="Rhea" id="RHEA-COMP:10700"/>
        <dbReference type="ChEBI" id="CHEBI:15377"/>
        <dbReference type="ChEBI" id="CHEBI:29950"/>
        <dbReference type="ChEBI" id="CHEBI:30879"/>
        <dbReference type="ChEBI" id="CHEBI:35924"/>
        <dbReference type="ChEBI" id="CHEBI:50058"/>
        <dbReference type="EC" id="1.11.1.24"/>
    </reaction>
</comment>
<dbReference type="Proteomes" id="UP000182840">
    <property type="component" value="Chromosome"/>
</dbReference>
<evidence type="ECO:0000256" key="9">
    <source>
        <dbReference type="ARBA" id="ARBA00032824"/>
    </source>
</evidence>
<keyword evidence="4" id="KW-0575">Peroxidase</keyword>
<evidence type="ECO:0000256" key="12">
    <source>
        <dbReference type="ARBA" id="ARBA00049091"/>
    </source>
</evidence>
<comment type="similarity">
    <text evidence="10">Belongs to the peroxiredoxin family. BCP/PrxQ subfamily.</text>
</comment>
<evidence type="ECO:0000256" key="1">
    <source>
        <dbReference type="ARBA" id="ARBA00003330"/>
    </source>
</evidence>
<dbReference type="EMBL" id="CP018171">
    <property type="protein sequence ID" value="APH71972.1"/>
    <property type="molecule type" value="Genomic_DNA"/>
</dbReference>
<evidence type="ECO:0000259" key="14">
    <source>
        <dbReference type="PROSITE" id="PS51352"/>
    </source>
</evidence>
<dbReference type="OrthoDB" id="9812811at2"/>
<accession>A0A1L3SRN8</accession>
<dbReference type="SUPFAM" id="SSF52833">
    <property type="entry name" value="Thioredoxin-like"/>
    <property type="match status" value="1"/>
</dbReference>
<feature type="active site" description="Cysteine sulfenic acid (-SOH) intermediate; for peroxidase activity" evidence="13">
    <location>
        <position position="46"/>
    </location>
</feature>
<dbReference type="Pfam" id="PF00578">
    <property type="entry name" value="AhpC-TSA"/>
    <property type="match status" value="1"/>
</dbReference>
<protein>
    <recommendedName>
        <fullName evidence="3">thioredoxin-dependent peroxiredoxin</fullName>
        <ecNumber evidence="3">1.11.1.24</ecNumber>
    </recommendedName>
    <alternativeName>
        <fullName evidence="9">Thioredoxin peroxidase</fullName>
    </alternativeName>
    <alternativeName>
        <fullName evidence="11">Thioredoxin-dependent peroxiredoxin Bcp</fullName>
    </alternativeName>
</protein>
<dbReference type="STRING" id="1670800.BSQ44_11810"/>
<dbReference type="GO" id="GO:0045454">
    <property type="term" value="P:cell redox homeostasis"/>
    <property type="evidence" value="ECO:0007669"/>
    <property type="project" value="TreeGrafter"/>
</dbReference>
<evidence type="ECO:0000313" key="15">
    <source>
        <dbReference type="EMBL" id="APH71972.1"/>
    </source>
</evidence>
<dbReference type="EC" id="1.11.1.24" evidence="3"/>
<dbReference type="InterPro" id="IPR013766">
    <property type="entry name" value="Thioredoxin_domain"/>
</dbReference>
<keyword evidence="16" id="KW-1185">Reference proteome</keyword>
<dbReference type="InterPro" id="IPR024706">
    <property type="entry name" value="Peroxiredoxin_AhpC-typ"/>
</dbReference>
<gene>
    <name evidence="15" type="ORF">BSQ44_11810</name>
</gene>
<dbReference type="PANTHER" id="PTHR42801:SF4">
    <property type="entry name" value="AHPC_TSA FAMILY PROTEIN"/>
    <property type="match status" value="1"/>
</dbReference>
<reference evidence="16" key="1">
    <citation type="submission" date="2016-11" db="EMBL/GenBank/DDBJ databases">
        <title>Mesorhizobium oceanicum sp. nov., isolated from deep seawater in South China Sea.</title>
        <authorList>
            <person name="Fu G.-Y."/>
        </authorList>
    </citation>
    <scope>NUCLEOTIDE SEQUENCE [LARGE SCALE GENOMIC DNA]</scope>
    <source>
        <strain evidence="16">B7</strain>
    </source>
</reference>
<dbReference type="CDD" id="cd03017">
    <property type="entry name" value="PRX_BCP"/>
    <property type="match status" value="1"/>
</dbReference>
<evidence type="ECO:0000256" key="11">
    <source>
        <dbReference type="ARBA" id="ARBA00042639"/>
    </source>
</evidence>
<keyword evidence="7" id="KW-1015">Disulfide bond</keyword>
<dbReference type="GO" id="GO:0034599">
    <property type="term" value="P:cellular response to oxidative stress"/>
    <property type="evidence" value="ECO:0007669"/>
    <property type="project" value="TreeGrafter"/>
</dbReference>
<evidence type="ECO:0000256" key="4">
    <source>
        <dbReference type="ARBA" id="ARBA00022559"/>
    </source>
</evidence>
<keyword evidence="8" id="KW-0676">Redox-active center</keyword>
<evidence type="ECO:0000256" key="6">
    <source>
        <dbReference type="ARBA" id="ARBA00023002"/>
    </source>
</evidence>
<dbReference type="GO" id="GO:0005737">
    <property type="term" value="C:cytoplasm"/>
    <property type="evidence" value="ECO:0007669"/>
    <property type="project" value="TreeGrafter"/>
</dbReference>
<evidence type="ECO:0000256" key="5">
    <source>
        <dbReference type="ARBA" id="ARBA00022862"/>
    </source>
</evidence>
<dbReference type="PANTHER" id="PTHR42801">
    <property type="entry name" value="THIOREDOXIN-DEPENDENT PEROXIDE REDUCTASE"/>
    <property type="match status" value="1"/>
</dbReference>
<dbReference type="InterPro" id="IPR036249">
    <property type="entry name" value="Thioredoxin-like_sf"/>
</dbReference>
<evidence type="ECO:0000313" key="16">
    <source>
        <dbReference type="Proteomes" id="UP000182840"/>
    </source>
</evidence>
<name>A0A1L3SRN8_9HYPH</name>
<keyword evidence="5" id="KW-0049">Antioxidant</keyword>
<evidence type="ECO:0000256" key="3">
    <source>
        <dbReference type="ARBA" id="ARBA00013017"/>
    </source>
</evidence>
<dbReference type="InterPro" id="IPR050924">
    <property type="entry name" value="Peroxiredoxin_BCP/PrxQ"/>
</dbReference>
<dbReference type="PROSITE" id="PS51352">
    <property type="entry name" value="THIOREDOXIN_2"/>
    <property type="match status" value="1"/>
</dbReference>
<evidence type="ECO:0000256" key="8">
    <source>
        <dbReference type="ARBA" id="ARBA00023284"/>
    </source>
</evidence>
<comment type="subunit">
    <text evidence="2">Monomer.</text>
</comment>
<feature type="domain" description="Thioredoxin" evidence="14">
    <location>
        <begin position="4"/>
        <end position="155"/>
    </location>
</feature>
<dbReference type="AlphaFoldDB" id="A0A1L3SRN8"/>
<keyword evidence="6" id="KW-0560">Oxidoreductase</keyword>
<comment type="function">
    <text evidence="1">Thiol-specific peroxidase that catalyzes the reduction of hydrogen peroxide and organic hydroperoxides to water and alcohols, respectively. Plays a role in cell protection against oxidative stress by detoxifying peroxides and as sensor of hydrogen peroxide-mediated signaling events.</text>
</comment>
<sequence>MPLPEIGQDAVDFELPRDGGGTISLSALRGKNVVLFFYPKDDTSGCTAESVDFSALQAEFDEAGASVVGISPDSAKSHDKFKAKHGLSVILASDEEKSTLEAYGVWTEKSMYGRKYMGVERTTVLVGPDGKVRQVWPKVKVPGHAQAVLDAVKAS</sequence>
<proteinExistence type="inferred from homology"/>
<evidence type="ECO:0000256" key="13">
    <source>
        <dbReference type="PIRSR" id="PIRSR000239-1"/>
    </source>
</evidence>
<dbReference type="FunFam" id="3.40.30.10:FF:000007">
    <property type="entry name" value="Thioredoxin-dependent thiol peroxidase"/>
    <property type="match status" value="1"/>
</dbReference>
<organism evidence="15 16">
    <name type="scientific">Aquibium oceanicum</name>
    <dbReference type="NCBI Taxonomy" id="1670800"/>
    <lineage>
        <taxon>Bacteria</taxon>
        <taxon>Pseudomonadati</taxon>
        <taxon>Pseudomonadota</taxon>
        <taxon>Alphaproteobacteria</taxon>
        <taxon>Hyphomicrobiales</taxon>
        <taxon>Phyllobacteriaceae</taxon>
        <taxon>Aquibium</taxon>
    </lineage>
</organism>
<dbReference type="InterPro" id="IPR000866">
    <property type="entry name" value="AhpC/TSA"/>
</dbReference>